<dbReference type="GeneID" id="77924286"/>
<organism evidence="2 3">
    <name type="scientific">Gordonia phage Sixama</name>
    <dbReference type="NCBI Taxonomy" id="2653271"/>
    <lineage>
        <taxon>Viruses</taxon>
        <taxon>Duplodnaviria</taxon>
        <taxon>Heunggongvirae</taxon>
        <taxon>Uroviricota</taxon>
        <taxon>Caudoviricetes</taxon>
        <taxon>Sixamavirus</taxon>
        <taxon>Sixamavirus sixama</taxon>
    </lineage>
</organism>
<gene>
    <name evidence="2" type="primary">118</name>
    <name evidence="2" type="ORF">SEA_SIXAMA_118</name>
</gene>
<proteinExistence type="predicted"/>
<reference evidence="2 3" key="1">
    <citation type="submission" date="2019-09" db="EMBL/GenBank/DDBJ databases">
        <authorList>
            <person name="Christie C.A."/>
            <person name="Diallo A.S."/>
            <person name="Dixon Z."/>
            <person name="McIntosh P.M."/>
            <person name="Murthy K.H."/>
            <person name="Rosen M.G."/>
            <person name="Simpson L.M."/>
            <person name="Koustas K."/>
            <person name="Fogarty M.P."/>
            <person name="Molloy S.D."/>
            <person name="Garlena R.A."/>
            <person name="Russell D.A."/>
            <person name="Pope W.H."/>
            <person name="Jacobs-Sera D."/>
            <person name="Hatfull G.F."/>
        </authorList>
    </citation>
    <scope>NUCLEOTIDE SEQUENCE [LARGE SCALE GENOMIC DNA]</scope>
</reference>
<evidence type="ECO:0000313" key="2">
    <source>
        <dbReference type="EMBL" id="QGF20297.1"/>
    </source>
</evidence>
<dbReference type="Proteomes" id="UP000400849">
    <property type="component" value="Segment"/>
</dbReference>
<dbReference type="PROSITE" id="PS51674">
    <property type="entry name" value="4FE4S_WBL"/>
    <property type="match status" value="1"/>
</dbReference>
<evidence type="ECO:0000313" key="3">
    <source>
        <dbReference type="Proteomes" id="UP000400849"/>
    </source>
</evidence>
<feature type="domain" description="4Fe-4S Wbl-type" evidence="1">
    <location>
        <begin position="24"/>
        <end position="89"/>
    </location>
</feature>
<dbReference type="RefSeq" id="YP_010648827.1">
    <property type="nucleotide sequence ID" value="NC_070762.1"/>
</dbReference>
<accession>A0A5Q2F485</accession>
<evidence type="ECO:0000259" key="1">
    <source>
        <dbReference type="PROSITE" id="PS51674"/>
    </source>
</evidence>
<name>A0A5Q2F485_9CAUD</name>
<dbReference type="Pfam" id="PF02467">
    <property type="entry name" value="Whib"/>
    <property type="match status" value="1"/>
</dbReference>
<dbReference type="InterPro" id="IPR034768">
    <property type="entry name" value="4FE4S_WBL"/>
</dbReference>
<keyword evidence="3" id="KW-1185">Reference proteome</keyword>
<protein>
    <submittedName>
        <fullName evidence="2">WhiB family transcription factor</fullName>
    </submittedName>
</protein>
<dbReference type="KEGG" id="vg:77924286"/>
<sequence length="131" mass="15065">MRSAAMSSNIWRLVDNFPDFPQSLCKGYPKPLWDFQLNEQERLIARGRRHDKAIRICKQCVHAEACFTWGIRNEMHGVWGGQVLIPGGRAYLRCRSCGKAMIKSRYQKPPRGFRNRYSNDICTRCATATAA</sequence>
<dbReference type="EMBL" id="MN484601">
    <property type="protein sequence ID" value="QGF20297.1"/>
    <property type="molecule type" value="Genomic_DNA"/>
</dbReference>